<comment type="similarity">
    <text evidence="1">Belongs to the HupF/HypC family.</text>
</comment>
<keyword evidence="3" id="KW-1185">Reference proteome</keyword>
<dbReference type="InterPro" id="IPR019812">
    <property type="entry name" value="Hydgase_assmbl_chp_CS"/>
</dbReference>
<dbReference type="PANTHER" id="PTHR35177:SF2">
    <property type="entry name" value="HYDROGENASE MATURATION FACTOR HYBG"/>
    <property type="match status" value="1"/>
</dbReference>
<evidence type="ECO:0000256" key="1">
    <source>
        <dbReference type="ARBA" id="ARBA00006018"/>
    </source>
</evidence>
<dbReference type="PRINTS" id="PR00445">
    <property type="entry name" value="HUPFHYPC"/>
</dbReference>
<dbReference type="NCBIfam" id="TIGR00074">
    <property type="entry name" value="hypC_hupF"/>
    <property type="match status" value="1"/>
</dbReference>
<dbReference type="Proteomes" id="UP000321353">
    <property type="component" value="Chromosome"/>
</dbReference>
<dbReference type="RefSeq" id="WP_147871218.1">
    <property type="nucleotide sequence ID" value="NZ_CP036264.1"/>
</dbReference>
<reference evidence="2 3" key="1">
    <citation type="submission" date="2019-02" db="EMBL/GenBank/DDBJ databases">
        <title>Planctomycetal bacteria perform biofilm scaping via a novel small molecule.</title>
        <authorList>
            <person name="Jeske O."/>
            <person name="Boedeker C."/>
            <person name="Wiegand S."/>
            <person name="Breitling P."/>
            <person name="Kallscheuer N."/>
            <person name="Jogler M."/>
            <person name="Rohde M."/>
            <person name="Petersen J."/>
            <person name="Medema M.H."/>
            <person name="Surup F."/>
            <person name="Jogler C."/>
        </authorList>
    </citation>
    <scope>NUCLEOTIDE SEQUENCE [LARGE SCALE GENOMIC DNA]</scope>
    <source>
        <strain evidence="2 3">Mal15</strain>
    </source>
</reference>
<proteinExistence type="inferred from homology"/>
<dbReference type="PANTHER" id="PTHR35177">
    <property type="entry name" value="HYDROGENASE MATURATION FACTOR HYBG"/>
    <property type="match status" value="1"/>
</dbReference>
<dbReference type="PROSITE" id="PS01097">
    <property type="entry name" value="HUPF_HYPC"/>
    <property type="match status" value="1"/>
</dbReference>
<dbReference type="GO" id="GO:0005506">
    <property type="term" value="F:iron ion binding"/>
    <property type="evidence" value="ECO:0007669"/>
    <property type="project" value="TreeGrafter"/>
</dbReference>
<organism evidence="2 3">
    <name type="scientific">Stieleria maiorica</name>
    <dbReference type="NCBI Taxonomy" id="2795974"/>
    <lineage>
        <taxon>Bacteria</taxon>
        <taxon>Pseudomonadati</taxon>
        <taxon>Planctomycetota</taxon>
        <taxon>Planctomycetia</taxon>
        <taxon>Pirellulales</taxon>
        <taxon>Pirellulaceae</taxon>
        <taxon>Stieleria</taxon>
    </lineage>
</organism>
<protein>
    <submittedName>
        <fullName evidence="2">Hydrogenase isoenzymes formation protein HypC</fullName>
    </submittedName>
</protein>
<dbReference type="KEGG" id="smam:Mal15_63390"/>
<accession>A0A5B9MLT8</accession>
<dbReference type="Gene3D" id="2.30.30.140">
    <property type="match status" value="1"/>
</dbReference>
<dbReference type="GO" id="GO:0051604">
    <property type="term" value="P:protein maturation"/>
    <property type="evidence" value="ECO:0007669"/>
    <property type="project" value="TreeGrafter"/>
</dbReference>
<dbReference type="EMBL" id="CP036264">
    <property type="protein sequence ID" value="QEG02253.1"/>
    <property type="molecule type" value="Genomic_DNA"/>
</dbReference>
<dbReference type="InterPro" id="IPR001109">
    <property type="entry name" value="Hydrogenase_HupF/HypC"/>
</dbReference>
<evidence type="ECO:0000313" key="3">
    <source>
        <dbReference type="Proteomes" id="UP000321353"/>
    </source>
</evidence>
<dbReference type="Pfam" id="PF01455">
    <property type="entry name" value="HupF_HypC"/>
    <property type="match status" value="1"/>
</dbReference>
<dbReference type="FunFam" id="2.30.30.140:FF:000022">
    <property type="entry name" value="Hydrogenase assembly chaperone HybG"/>
    <property type="match status" value="1"/>
</dbReference>
<dbReference type="GO" id="GO:1902670">
    <property type="term" value="F:carbon dioxide binding"/>
    <property type="evidence" value="ECO:0007669"/>
    <property type="project" value="TreeGrafter"/>
</dbReference>
<dbReference type="SUPFAM" id="SSF159127">
    <property type="entry name" value="HupF/HypC-like"/>
    <property type="match status" value="1"/>
</dbReference>
<sequence length="80" mass="8638">MCLAVPGKVESIFEADEMTMGTVNFGGVVKEVCLVLLPEIQVGDYAVVHAGFAISRIDEASAEETLRTFQALEHPTDPRS</sequence>
<name>A0A5B9MLT8_9BACT</name>
<gene>
    <name evidence="2" type="primary">hypC</name>
    <name evidence="2" type="ORF">Mal15_63390</name>
</gene>
<dbReference type="AlphaFoldDB" id="A0A5B9MLT8"/>
<evidence type="ECO:0000313" key="2">
    <source>
        <dbReference type="EMBL" id="QEG02253.1"/>
    </source>
</evidence>